<proteinExistence type="predicted"/>
<gene>
    <name evidence="2" type="ORF">JJB07_07105</name>
</gene>
<reference evidence="2 3" key="1">
    <citation type="submission" date="2021-01" db="EMBL/GenBank/DDBJ databases">
        <title>Tumebacillus sp. strain ITR2 16S ribosomal RNA gene Genome sequencing and assembly.</title>
        <authorList>
            <person name="Kang M."/>
        </authorList>
    </citation>
    <scope>NUCLEOTIDE SEQUENCE [LARGE SCALE GENOMIC DNA]</scope>
    <source>
        <strain evidence="2 3">ITR2</strain>
    </source>
</reference>
<feature type="region of interest" description="Disordered" evidence="1">
    <location>
        <begin position="1"/>
        <end position="66"/>
    </location>
</feature>
<comment type="caution">
    <text evidence="2">The sequence shown here is derived from an EMBL/GenBank/DDBJ whole genome shotgun (WGS) entry which is preliminary data.</text>
</comment>
<sequence>MDNNNAIQKGLNAAKDAAREEGLQNQVEELASQMGLNTNGQDDDGDGAPLAAKDGFRADYDDSSDL</sequence>
<organism evidence="2 3">
    <name type="scientific">Tumebacillus amylolyticus</name>
    <dbReference type="NCBI Taxonomy" id="2801339"/>
    <lineage>
        <taxon>Bacteria</taxon>
        <taxon>Bacillati</taxon>
        <taxon>Bacillota</taxon>
        <taxon>Bacilli</taxon>
        <taxon>Bacillales</taxon>
        <taxon>Alicyclobacillaceae</taxon>
        <taxon>Tumebacillus</taxon>
    </lineage>
</organism>
<dbReference type="RefSeq" id="WP_201632887.1">
    <property type="nucleotide sequence ID" value="NZ_JAEQNB010000002.1"/>
</dbReference>
<evidence type="ECO:0000313" key="2">
    <source>
        <dbReference type="EMBL" id="MBL0386411.1"/>
    </source>
</evidence>
<evidence type="ECO:0000313" key="3">
    <source>
        <dbReference type="Proteomes" id="UP000602284"/>
    </source>
</evidence>
<accession>A0ABS1J818</accession>
<dbReference type="EMBL" id="JAEQNB010000002">
    <property type="protein sequence ID" value="MBL0386411.1"/>
    <property type="molecule type" value="Genomic_DNA"/>
</dbReference>
<name>A0ABS1J818_9BACL</name>
<evidence type="ECO:0000256" key="1">
    <source>
        <dbReference type="SAM" id="MobiDB-lite"/>
    </source>
</evidence>
<evidence type="ECO:0008006" key="4">
    <source>
        <dbReference type="Google" id="ProtNLM"/>
    </source>
</evidence>
<dbReference type="Proteomes" id="UP000602284">
    <property type="component" value="Unassembled WGS sequence"/>
</dbReference>
<protein>
    <recommendedName>
        <fullName evidence="4">DUF4025 domain-containing protein</fullName>
    </recommendedName>
</protein>
<keyword evidence="3" id="KW-1185">Reference proteome</keyword>